<gene>
    <name evidence="3" type="ORF">PENDEC_c020G05153</name>
</gene>
<evidence type="ECO:0000256" key="2">
    <source>
        <dbReference type="SAM" id="SignalP"/>
    </source>
</evidence>
<feature type="region of interest" description="Disordered" evidence="1">
    <location>
        <begin position="18"/>
        <end position="55"/>
    </location>
</feature>
<evidence type="ECO:0000313" key="4">
    <source>
        <dbReference type="Proteomes" id="UP000191522"/>
    </source>
</evidence>
<feature type="compositionally biased region" description="Low complexity" evidence="1">
    <location>
        <begin position="32"/>
        <end position="55"/>
    </location>
</feature>
<dbReference type="AlphaFoldDB" id="A0A1V6P746"/>
<evidence type="ECO:0000256" key="1">
    <source>
        <dbReference type="SAM" id="MobiDB-lite"/>
    </source>
</evidence>
<keyword evidence="4" id="KW-1185">Reference proteome</keyword>
<organism evidence="3 4">
    <name type="scientific">Penicillium decumbens</name>
    <dbReference type="NCBI Taxonomy" id="69771"/>
    <lineage>
        <taxon>Eukaryota</taxon>
        <taxon>Fungi</taxon>
        <taxon>Dikarya</taxon>
        <taxon>Ascomycota</taxon>
        <taxon>Pezizomycotina</taxon>
        <taxon>Eurotiomycetes</taxon>
        <taxon>Eurotiomycetidae</taxon>
        <taxon>Eurotiales</taxon>
        <taxon>Aspergillaceae</taxon>
        <taxon>Penicillium</taxon>
    </lineage>
</organism>
<sequence>MRVNFLYALFAATAVAIPHGGGKNDIDHPATSSMPMSMPMKRATPTAYTTPSASASASVRMEKAANAERLMMPYGMSP</sequence>
<name>A0A1V6P746_PENDC</name>
<keyword evidence="2" id="KW-0732">Signal</keyword>
<protein>
    <submittedName>
        <fullName evidence="3">Uncharacterized protein</fullName>
    </submittedName>
</protein>
<dbReference type="Proteomes" id="UP000191522">
    <property type="component" value="Unassembled WGS sequence"/>
</dbReference>
<dbReference type="EMBL" id="MDYL01000020">
    <property type="protein sequence ID" value="OQD72562.1"/>
    <property type="molecule type" value="Genomic_DNA"/>
</dbReference>
<reference evidence="4" key="1">
    <citation type="journal article" date="2017" name="Nat. Microbiol.">
        <title>Global analysis of biosynthetic gene clusters reveals vast potential of secondary metabolite production in Penicillium species.</title>
        <authorList>
            <person name="Nielsen J.C."/>
            <person name="Grijseels S."/>
            <person name="Prigent S."/>
            <person name="Ji B."/>
            <person name="Dainat J."/>
            <person name="Nielsen K.F."/>
            <person name="Frisvad J.C."/>
            <person name="Workman M."/>
            <person name="Nielsen J."/>
        </authorList>
    </citation>
    <scope>NUCLEOTIDE SEQUENCE [LARGE SCALE GENOMIC DNA]</scope>
    <source>
        <strain evidence="4">IBT 11843</strain>
    </source>
</reference>
<proteinExistence type="predicted"/>
<comment type="caution">
    <text evidence="3">The sequence shown here is derived from an EMBL/GenBank/DDBJ whole genome shotgun (WGS) entry which is preliminary data.</text>
</comment>
<dbReference type="OrthoDB" id="4364625at2759"/>
<accession>A0A1V6P746</accession>
<evidence type="ECO:0000313" key="3">
    <source>
        <dbReference type="EMBL" id="OQD72562.1"/>
    </source>
</evidence>
<feature type="signal peptide" evidence="2">
    <location>
        <begin position="1"/>
        <end position="16"/>
    </location>
</feature>
<feature type="chain" id="PRO_5012393041" evidence="2">
    <location>
        <begin position="17"/>
        <end position="78"/>
    </location>
</feature>